<proteinExistence type="predicted"/>
<evidence type="ECO:0000256" key="1">
    <source>
        <dbReference type="SAM" id="SignalP"/>
    </source>
</evidence>
<dbReference type="Proteomes" id="UP000054466">
    <property type="component" value="Unassembled WGS sequence"/>
</dbReference>
<dbReference type="RefSeq" id="XP_016250406.1">
    <property type="nucleotide sequence ID" value="XM_016392887.1"/>
</dbReference>
<reference evidence="2 3" key="1">
    <citation type="submission" date="2015-01" db="EMBL/GenBank/DDBJ databases">
        <title>The Genome Sequence of Cladophialophora immunda CBS83496.</title>
        <authorList>
            <consortium name="The Broad Institute Genomics Platform"/>
            <person name="Cuomo C."/>
            <person name="de Hoog S."/>
            <person name="Gorbushina A."/>
            <person name="Stielow B."/>
            <person name="Teixiera M."/>
            <person name="Abouelleil A."/>
            <person name="Chapman S.B."/>
            <person name="Priest M."/>
            <person name="Young S.K."/>
            <person name="Wortman J."/>
            <person name="Nusbaum C."/>
            <person name="Birren B."/>
        </authorList>
    </citation>
    <scope>NUCLEOTIDE SEQUENCE [LARGE SCALE GENOMIC DNA]</scope>
    <source>
        <strain evidence="2 3">CBS 83496</strain>
    </source>
</reference>
<name>A0A0D2CJA2_9EURO</name>
<keyword evidence="3" id="KW-1185">Reference proteome</keyword>
<gene>
    <name evidence="2" type="ORF">PV07_05951</name>
</gene>
<feature type="chain" id="PRO_5002255240" description="C2H2-type domain-containing protein" evidence="1">
    <location>
        <begin position="28"/>
        <end position="213"/>
    </location>
</feature>
<sequence>MTCQGIPGIGCLCDLCGLVVLFDDISAYPPLIDLTTTPSSMMSHRESRETSVSNLHVQQPNVVERDPQILSIPRIGSAELMENSSFNLSLHEPGGVEGNPQSLTPASLTMPSVLRCPHCKQCYGSGPLQAQRFREHLAKHVSQRCDFQGCGVILKNDRRTLERHLRTVHIAPSRAPEYFWCECGKSYKRRDHLIRHGRKCRRSQQRMARKSHG</sequence>
<dbReference type="AlphaFoldDB" id="A0A0D2CJA2"/>
<dbReference type="EMBL" id="KN847042">
    <property type="protein sequence ID" value="KIW30190.1"/>
    <property type="molecule type" value="Genomic_DNA"/>
</dbReference>
<evidence type="ECO:0008006" key="4">
    <source>
        <dbReference type="Google" id="ProtNLM"/>
    </source>
</evidence>
<keyword evidence="1" id="KW-0732">Signal</keyword>
<evidence type="ECO:0000313" key="3">
    <source>
        <dbReference type="Proteomes" id="UP000054466"/>
    </source>
</evidence>
<dbReference type="OrthoDB" id="3437960at2759"/>
<accession>A0A0D2CJA2</accession>
<dbReference type="HOGENOM" id="CLU_1294262_0_0_1"/>
<dbReference type="GeneID" id="27345145"/>
<protein>
    <recommendedName>
        <fullName evidence="4">C2H2-type domain-containing protein</fullName>
    </recommendedName>
</protein>
<organism evidence="2 3">
    <name type="scientific">Cladophialophora immunda</name>
    <dbReference type="NCBI Taxonomy" id="569365"/>
    <lineage>
        <taxon>Eukaryota</taxon>
        <taxon>Fungi</taxon>
        <taxon>Dikarya</taxon>
        <taxon>Ascomycota</taxon>
        <taxon>Pezizomycotina</taxon>
        <taxon>Eurotiomycetes</taxon>
        <taxon>Chaetothyriomycetidae</taxon>
        <taxon>Chaetothyriales</taxon>
        <taxon>Herpotrichiellaceae</taxon>
        <taxon>Cladophialophora</taxon>
    </lineage>
</organism>
<evidence type="ECO:0000313" key="2">
    <source>
        <dbReference type="EMBL" id="KIW30190.1"/>
    </source>
</evidence>
<feature type="signal peptide" evidence="1">
    <location>
        <begin position="1"/>
        <end position="27"/>
    </location>
</feature>
<dbReference type="VEuPathDB" id="FungiDB:PV07_05951"/>
<dbReference type="Gene3D" id="3.30.160.60">
    <property type="entry name" value="Classic Zinc Finger"/>
    <property type="match status" value="1"/>
</dbReference>